<keyword evidence="3" id="KW-0808">Transferase</keyword>
<organism evidence="3 4">
    <name type="scientific">Cohnella suwonensis</name>
    <dbReference type="NCBI Taxonomy" id="696072"/>
    <lineage>
        <taxon>Bacteria</taxon>
        <taxon>Bacillati</taxon>
        <taxon>Bacillota</taxon>
        <taxon>Bacilli</taxon>
        <taxon>Bacillales</taxon>
        <taxon>Paenibacillaceae</taxon>
        <taxon>Cohnella</taxon>
    </lineage>
</organism>
<dbReference type="Proteomes" id="UP001596105">
    <property type="component" value="Unassembled WGS sequence"/>
</dbReference>
<dbReference type="InterPro" id="IPR028098">
    <property type="entry name" value="Glyco_trans_4-like_N"/>
</dbReference>
<dbReference type="RefSeq" id="WP_209745367.1">
    <property type="nucleotide sequence ID" value="NZ_JBHSMH010000041.1"/>
</dbReference>
<reference evidence="4" key="1">
    <citation type="journal article" date="2019" name="Int. J. Syst. Evol. Microbiol.">
        <title>The Global Catalogue of Microorganisms (GCM) 10K type strain sequencing project: providing services to taxonomists for standard genome sequencing and annotation.</title>
        <authorList>
            <consortium name="The Broad Institute Genomics Platform"/>
            <consortium name="The Broad Institute Genome Sequencing Center for Infectious Disease"/>
            <person name="Wu L."/>
            <person name="Ma J."/>
        </authorList>
    </citation>
    <scope>NUCLEOTIDE SEQUENCE [LARGE SCALE GENOMIC DNA]</scope>
    <source>
        <strain evidence="4">CCUG 57113</strain>
    </source>
</reference>
<comment type="caution">
    <text evidence="3">The sequence shown here is derived from an EMBL/GenBank/DDBJ whole genome shotgun (WGS) entry which is preliminary data.</text>
</comment>
<dbReference type="EC" id="2.4.-.-" evidence="3"/>
<dbReference type="EMBL" id="JBHSMH010000041">
    <property type="protein sequence ID" value="MFC5469714.1"/>
    <property type="molecule type" value="Genomic_DNA"/>
</dbReference>
<dbReference type="Pfam" id="PF00534">
    <property type="entry name" value="Glycos_transf_1"/>
    <property type="match status" value="1"/>
</dbReference>
<keyword evidence="3" id="KW-0328">Glycosyltransferase</keyword>
<dbReference type="GO" id="GO:0016757">
    <property type="term" value="F:glycosyltransferase activity"/>
    <property type="evidence" value="ECO:0007669"/>
    <property type="project" value="UniProtKB-KW"/>
</dbReference>
<sequence length="388" mass="45825">MTKARVAMLLDNPLHPDPRVWREAITLSELRYDVTIFCQQEKELPDSEEREGVHIRRVFRYKLGTSVLVDKYLRAHFQLKEALEREEPFDIYHCHDTETWPLGYILSQEHQAKWIADAHEYFPDDLFRENYPDENKYQTAKLLIKNRGEYIRHADGVITVSEDIAHALQTEFQLPCPVTTIYNTRYKTDVVTIDKKLLRQKLGFTEHERVLVFAGFLRKDRGIPVLMELIGILPENFKLLIIGDGHYAQDVREAARINEKIVYAGMLPYQQMIEYVYMCDGYVNFRDVSLTKDIKNYRFQMPNKFFDAIFSDIPFFTYEGSSMDWYIHKYKVGRSFPVDQSLDEIAAVIQRDLSEGAYPEEKFKAAQEYFSWKSQTDKMSHLYESLQK</sequence>
<dbReference type="InterPro" id="IPR050194">
    <property type="entry name" value="Glycosyltransferase_grp1"/>
</dbReference>
<evidence type="ECO:0000313" key="3">
    <source>
        <dbReference type="EMBL" id="MFC5469714.1"/>
    </source>
</evidence>
<accession>A0ABW0LV79</accession>
<dbReference type="Pfam" id="PF13439">
    <property type="entry name" value="Glyco_transf_4"/>
    <property type="match status" value="1"/>
</dbReference>
<proteinExistence type="predicted"/>
<evidence type="ECO:0000313" key="4">
    <source>
        <dbReference type="Proteomes" id="UP001596105"/>
    </source>
</evidence>
<feature type="domain" description="Glycosyltransferase subfamily 4-like N-terminal" evidence="2">
    <location>
        <begin position="24"/>
        <end position="183"/>
    </location>
</feature>
<dbReference type="InterPro" id="IPR001296">
    <property type="entry name" value="Glyco_trans_1"/>
</dbReference>
<gene>
    <name evidence="3" type="ORF">ACFPPD_13355</name>
</gene>
<dbReference type="PANTHER" id="PTHR45947">
    <property type="entry name" value="SULFOQUINOVOSYL TRANSFERASE SQD2"/>
    <property type="match status" value="1"/>
</dbReference>
<dbReference type="PANTHER" id="PTHR45947:SF3">
    <property type="entry name" value="SULFOQUINOVOSYL TRANSFERASE SQD2"/>
    <property type="match status" value="1"/>
</dbReference>
<protein>
    <submittedName>
        <fullName evidence="3">Glycosyltransferase</fullName>
        <ecNumber evidence="3">2.4.-.-</ecNumber>
    </submittedName>
</protein>
<keyword evidence="4" id="KW-1185">Reference proteome</keyword>
<evidence type="ECO:0000259" key="1">
    <source>
        <dbReference type="Pfam" id="PF00534"/>
    </source>
</evidence>
<dbReference type="SUPFAM" id="SSF53756">
    <property type="entry name" value="UDP-Glycosyltransferase/glycogen phosphorylase"/>
    <property type="match status" value="1"/>
</dbReference>
<feature type="domain" description="Glycosyl transferase family 1" evidence="1">
    <location>
        <begin position="195"/>
        <end position="283"/>
    </location>
</feature>
<evidence type="ECO:0000259" key="2">
    <source>
        <dbReference type="Pfam" id="PF13439"/>
    </source>
</evidence>
<dbReference type="Gene3D" id="3.40.50.2000">
    <property type="entry name" value="Glycogen Phosphorylase B"/>
    <property type="match status" value="2"/>
</dbReference>
<name>A0ABW0LV79_9BACL</name>